<dbReference type="AlphaFoldDB" id="A0A844Z6Z4"/>
<sequence>MSWADQIERFWTFASEAKIVGLWGLMLIGVAIFALFAEKRRNKVARIDRIGWVPWTGVFMFSAMIGAGLIALAVKGIFSGE</sequence>
<name>A0A844Z6Z4_9SPHN</name>
<gene>
    <name evidence="2" type="ORF">GRI35_06945</name>
</gene>
<evidence type="ECO:0000313" key="3">
    <source>
        <dbReference type="Proteomes" id="UP000460290"/>
    </source>
</evidence>
<dbReference type="RefSeq" id="WP_160613486.1">
    <property type="nucleotide sequence ID" value="NZ_JAUFQM010000001.1"/>
</dbReference>
<accession>A0A844Z6Z4</accession>
<keyword evidence="3" id="KW-1185">Reference proteome</keyword>
<proteinExistence type="predicted"/>
<keyword evidence="1" id="KW-0812">Transmembrane</keyword>
<organism evidence="2 3">
    <name type="scientific">Pontixanthobacter aestiaquae</name>
    <dbReference type="NCBI Taxonomy" id="1509367"/>
    <lineage>
        <taxon>Bacteria</taxon>
        <taxon>Pseudomonadati</taxon>
        <taxon>Pseudomonadota</taxon>
        <taxon>Alphaproteobacteria</taxon>
        <taxon>Sphingomonadales</taxon>
        <taxon>Erythrobacteraceae</taxon>
        <taxon>Pontixanthobacter</taxon>
    </lineage>
</organism>
<dbReference type="Proteomes" id="UP000460290">
    <property type="component" value="Unassembled WGS sequence"/>
</dbReference>
<feature type="transmembrane region" description="Helical" evidence="1">
    <location>
        <begin position="58"/>
        <end position="78"/>
    </location>
</feature>
<dbReference type="OrthoDB" id="7585827at2"/>
<comment type="caution">
    <text evidence="2">The sequence shown here is derived from an EMBL/GenBank/DDBJ whole genome shotgun (WGS) entry which is preliminary data.</text>
</comment>
<evidence type="ECO:0000256" key="1">
    <source>
        <dbReference type="SAM" id="Phobius"/>
    </source>
</evidence>
<dbReference type="EMBL" id="WTYZ01000001">
    <property type="protein sequence ID" value="MXO83102.1"/>
    <property type="molecule type" value="Genomic_DNA"/>
</dbReference>
<feature type="transmembrane region" description="Helical" evidence="1">
    <location>
        <begin position="20"/>
        <end position="37"/>
    </location>
</feature>
<evidence type="ECO:0000313" key="2">
    <source>
        <dbReference type="EMBL" id="MXO83102.1"/>
    </source>
</evidence>
<keyword evidence="1" id="KW-0472">Membrane</keyword>
<reference evidence="2 3" key="1">
    <citation type="submission" date="2019-12" db="EMBL/GenBank/DDBJ databases">
        <title>Genomic-based taxomic classification of the family Erythrobacteraceae.</title>
        <authorList>
            <person name="Xu L."/>
        </authorList>
    </citation>
    <scope>NUCLEOTIDE SEQUENCE [LARGE SCALE GENOMIC DNA]</scope>
    <source>
        <strain evidence="2 3">KCTC 42006</strain>
    </source>
</reference>
<protein>
    <submittedName>
        <fullName evidence="2">Uncharacterized protein</fullName>
    </submittedName>
</protein>
<keyword evidence="1" id="KW-1133">Transmembrane helix</keyword>